<keyword evidence="3" id="KW-1185">Reference proteome</keyword>
<comment type="caution">
    <text evidence="2">The sequence shown here is derived from an EMBL/GenBank/DDBJ whole genome shotgun (WGS) entry which is preliminary data.</text>
</comment>
<dbReference type="EMBL" id="ASPP01009072">
    <property type="protein sequence ID" value="ETO24658.1"/>
    <property type="molecule type" value="Genomic_DNA"/>
</dbReference>
<feature type="compositionally biased region" description="Polar residues" evidence="1">
    <location>
        <begin position="21"/>
        <end position="31"/>
    </location>
</feature>
<evidence type="ECO:0000313" key="2">
    <source>
        <dbReference type="EMBL" id="ETO24658.1"/>
    </source>
</evidence>
<sequence>MSQELDSENKEEKVVVEHASPSENNKNAETTSKQEDNQNQPDKKDETQNNTQEQSSQKQEQGQGQRQEQEKEKEKDKTETETTEPKDKEQDKEKEDEEKEKSTSAEDTDKKDEKDERIGHVFTFGKGMVYKVDSIEQGKVTCIRIAGDFDFPKGIYLTEEVLRTLKPKSSSEDTKEVEYTKGFEFELNEIEYRVDGINENRVTCVRVAEHEGSPKEFEIPLLQLGKLNTKPG</sequence>
<organism evidence="2 3">
    <name type="scientific">Reticulomyxa filosa</name>
    <dbReference type="NCBI Taxonomy" id="46433"/>
    <lineage>
        <taxon>Eukaryota</taxon>
        <taxon>Sar</taxon>
        <taxon>Rhizaria</taxon>
        <taxon>Retaria</taxon>
        <taxon>Foraminifera</taxon>
        <taxon>Monothalamids</taxon>
        <taxon>Reticulomyxidae</taxon>
        <taxon>Reticulomyxa</taxon>
    </lineage>
</organism>
<evidence type="ECO:0000313" key="3">
    <source>
        <dbReference type="Proteomes" id="UP000023152"/>
    </source>
</evidence>
<evidence type="ECO:0000256" key="1">
    <source>
        <dbReference type="SAM" id="MobiDB-lite"/>
    </source>
</evidence>
<feature type="compositionally biased region" description="Low complexity" evidence="1">
    <location>
        <begin position="48"/>
        <end position="66"/>
    </location>
</feature>
<protein>
    <submittedName>
        <fullName evidence="2">Uncharacterized protein</fullName>
    </submittedName>
</protein>
<feature type="non-terminal residue" evidence="2">
    <location>
        <position position="232"/>
    </location>
</feature>
<accession>X6NFI0</accession>
<proteinExistence type="predicted"/>
<dbReference type="Proteomes" id="UP000023152">
    <property type="component" value="Unassembled WGS sequence"/>
</dbReference>
<gene>
    <name evidence="2" type="ORF">RFI_12499</name>
</gene>
<feature type="compositionally biased region" description="Basic and acidic residues" evidence="1">
    <location>
        <begin position="7"/>
        <end position="16"/>
    </location>
</feature>
<name>X6NFI0_RETFI</name>
<feature type="compositionally biased region" description="Basic and acidic residues" evidence="1">
    <location>
        <begin position="67"/>
        <end position="119"/>
    </location>
</feature>
<feature type="region of interest" description="Disordered" evidence="1">
    <location>
        <begin position="1"/>
        <end position="119"/>
    </location>
</feature>
<reference evidence="2 3" key="1">
    <citation type="journal article" date="2013" name="Curr. Biol.">
        <title>The Genome of the Foraminiferan Reticulomyxa filosa.</title>
        <authorList>
            <person name="Glockner G."/>
            <person name="Hulsmann N."/>
            <person name="Schleicher M."/>
            <person name="Noegel A.A."/>
            <person name="Eichinger L."/>
            <person name="Gallinger C."/>
            <person name="Pawlowski J."/>
            <person name="Sierra R."/>
            <person name="Euteneuer U."/>
            <person name="Pillet L."/>
            <person name="Moustafa A."/>
            <person name="Platzer M."/>
            <person name="Groth M."/>
            <person name="Szafranski K."/>
            <person name="Schliwa M."/>
        </authorList>
    </citation>
    <scope>NUCLEOTIDE SEQUENCE [LARGE SCALE GENOMIC DNA]</scope>
</reference>
<feature type="compositionally biased region" description="Basic and acidic residues" evidence="1">
    <location>
        <begin position="32"/>
        <end position="47"/>
    </location>
</feature>
<dbReference type="AlphaFoldDB" id="X6NFI0"/>